<dbReference type="InterPro" id="IPR029787">
    <property type="entry name" value="Nucleotide_cyclase"/>
</dbReference>
<dbReference type="EMBL" id="NRRY01000018">
    <property type="protein sequence ID" value="MBK1619139.1"/>
    <property type="molecule type" value="Genomic_DNA"/>
</dbReference>
<dbReference type="AlphaFoldDB" id="A0A9X1B4K7"/>
<dbReference type="InterPro" id="IPR001633">
    <property type="entry name" value="EAL_dom"/>
</dbReference>
<dbReference type="CDD" id="cd01949">
    <property type="entry name" value="GGDEF"/>
    <property type="match status" value="1"/>
</dbReference>
<dbReference type="PROSITE" id="PS50883">
    <property type="entry name" value="EAL"/>
    <property type="match status" value="1"/>
</dbReference>
<dbReference type="NCBIfam" id="TIGR00254">
    <property type="entry name" value="GGDEF"/>
    <property type="match status" value="1"/>
</dbReference>
<comment type="caution">
    <text evidence="5">The sequence shown here is derived from an EMBL/GenBank/DDBJ whole genome shotgun (WGS) entry which is preliminary data.</text>
</comment>
<dbReference type="InterPro" id="IPR050706">
    <property type="entry name" value="Cyclic-di-GMP_PDE-like"/>
</dbReference>
<gene>
    <name evidence="5" type="ORF">CKO42_11985</name>
</gene>
<dbReference type="InterPro" id="IPR035919">
    <property type="entry name" value="EAL_sf"/>
</dbReference>
<evidence type="ECO:0000256" key="1">
    <source>
        <dbReference type="ARBA" id="ARBA00001946"/>
    </source>
</evidence>
<dbReference type="Gene3D" id="3.20.20.450">
    <property type="entry name" value="EAL domain"/>
    <property type="match status" value="1"/>
</dbReference>
<dbReference type="Proteomes" id="UP001138768">
    <property type="component" value="Unassembled WGS sequence"/>
</dbReference>
<evidence type="ECO:0000259" key="3">
    <source>
        <dbReference type="PROSITE" id="PS50883"/>
    </source>
</evidence>
<name>A0A9X1B4K7_9GAMM</name>
<dbReference type="SMART" id="SM00267">
    <property type="entry name" value="GGDEF"/>
    <property type="match status" value="1"/>
</dbReference>
<feature type="transmembrane region" description="Helical" evidence="2">
    <location>
        <begin position="299"/>
        <end position="318"/>
    </location>
</feature>
<organism evidence="5 6">
    <name type="scientific">Lamprobacter modestohalophilus</name>
    <dbReference type="NCBI Taxonomy" id="1064514"/>
    <lineage>
        <taxon>Bacteria</taxon>
        <taxon>Pseudomonadati</taxon>
        <taxon>Pseudomonadota</taxon>
        <taxon>Gammaproteobacteria</taxon>
        <taxon>Chromatiales</taxon>
        <taxon>Chromatiaceae</taxon>
        <taxon>Lamprobacter</taxon>
    </lineage>
</organism>
<evidence type="ECO:0008006" key="7">
    <source>
        <dbReference type="Google" id="ProtNLM"/>
    </source>
</evidence>
<dbReference type="RefSeq" id="WP_200244157.1">
    <property type="nucleotide sequence ID" value="NZ_NRRY01000018.1"/>
</dbReference>
<dbReference type="SUPFAM" id="SSF141868">
    <property type="entry name" value="EAL domain-like"/>
    <property type="match status" value="1"/>
</dbReference>
<dbReference type="SUPFAM" id="SSF55073">
    <property type="entry name" value="Nucleotide cyclase"/>
    <property type="match status" value="1"/>
</dbReference>
<dbReference type="SMART" id="SM00052">
    <property type="entry name" value="EAL"/>
    <property type="match status" value="1"/>
</dbReference>
<comment type="cofactor">
    <cofactor evidence="1">
        <name>Mg(2+)</name>
        <dbReference type="ChEBI" id="CHEBI:18420"/>
    </cofactor>
</comment>
<dbReference type="Pfam" id="PF00990">
    <property type="entry name" value="GGDEF"/>
    <property type="match status" value="1"/>
</dbReference>
<keyword evidence="6" id="KW-1185">Reference proteome</keyword>
<dbReference type="Pfam" id="PF00563">
    <property type="entry name" value="EAL"/>
    <property type="match status" value="1"/>
</dbReference>
<feature type="transmembrane region" description="Helical" evidence="2">
    <location>
        <begin position="20"/>
        <end position="41"/>
    </location>
</feature>
<dbReference type="PANTHER" id="PTHR33121:SF23">
    <property type="entry name" value="CYCLIC DI-GMP PHOSPHODIESTERASE PDEB"/>
    <property type="match status" value="1"/>
</dbReference>
<dbReference type="FunFam" id="3.30.70.270:FF:000001">
    <property type="entry name" value="Diguanylate cyclase domain protein"/>
    <property type="match status" value="1"/>
</dbReference>
<evidence type="ECO:0000256" key="2">
    <source>
        <dbReference type="SAM" id="Phobius"/>
    </source>
</evidence>
<dbReference type="InterPro" id="IPR043128">
    <property type="entry name" value="Rev_trsase/Diguanyl_cyclase"/>
</dbReference>
<keyword evidence="2" id="KW-0812">Transmembrane</keyword>
<reference evidence="5 6" key="1">
    <citation type="journal article" date="2020" name="Microorganisms">
        <title>Osmotic Adaptation and Compatible Solute Biosynthesis of Phototrophic Bacteria as Revealed from Genome Analyses.</title>
        <authorList>
            <person name="Imhoff J.F."/>
            <person name="Rahn T."/>
            <person name="Kunzel S."/>
            <person name="Keller A."/>
            <person name="Neulinger S.C."/>
        </authorList>
    </citation>
    <scope>NUCLEOTIDE SEQUENCE [LARGE SCALE GENOMIC DNA]</scope>
    <source>
        <strain evidence="5 6">DSM 25653</strain>
    </source>
</reference>
<sequence>MHKPFATDLSAERRPFFGLGWKVLIGISLALAIVILSLTLYSRKVLVDQFERSQAYLRHRQTEHFASLIADRFQQMARLASMVPRLESPAIDSSAADHLRDALQVDGTLLDLEWDIRSVHWIKIGGASLSLWPSEGLPLPASLLREVQQHPEQISEHILCSEDTCRQYLASPVLWDGKTAGSLVLGRTMASILLAFRELTDSDLAIARPADAAQSSTASAAPPLQFFGATQAEQALPLLQSIPTAALLASSSQAPLAIQLGGDWYEVFRIDPADSGLIGFVINRITDARRSISQMSRNSLLIGLLGLLVAEALLLLIMRRPINRIRTLSRLLPLLAENRFETLADQLQTAQSPTGLRDEIDETIDVALRLNQRMAHMQAERETAQDELRWLADHDPLTALLNRRRFDQELTKIIEFTERNQGRGALIFIDLDNFKDVNDISGHQIGDRLLKRIGKRLKACLSADDKIGRFGGDEFVVLVATATQELVLDLAEQLQERIHTTWVRAKGHRHQVSASIGIVLFPDHGNDPQTLMANADLAMYQAKAQHRQRCHLYSNQDTARAAANERVLWNRAITEAIKVGRLRLFYQPLMALPERTIWRAEGLLRMQLADGRLASPNEFIPIAERSGLINAIDRWVMAEAIRVLTEHPHLSLSINLSAKALADTSIEAELARLLRSSQVDPQRLTLEITETVAIDSISAAVERIKSMRALGCHFALDDFGSGFASYAYLKQLPVDDVKIDGSFIRNLDRNAEDRIFVQATTKMAHAMGKKVVAEFVESEAILEVLFELGVDFAQGYFIGRPAPEPPTAAQTRAALAG</sequence>
<dbReference type="GO" id="GO:0071111">
    <property type="term" value="F:cyclic-guanylate-specific phosphodiesterase activity"/>
    <property type="evidence" value="ECO:0007669"/>
    <property type="project" value="InterPro"/>
</dbReference>
<protein>
    <recommendedName>
        <fullName evidence="7">EAL domain-containing protein</fullName>
    </recommendedName>
</protein>
<feature type="domain" description="GGDEF" evidence="4">
    <location>
        <begin position="422"/>
        <end position="555"/>
    </location>
</feature>
<feature type="domain" description="EAL" evidence="3">
    <location>
        <begin position="566"/>
        <end position="815"/>
    </location>
</feature>
<dbReference type="PROSITE" id="PS50887">
    <property type="entry name" value="GGDEF"/>
    <property type="match status" value="1"/>
</dbReference>
<proteinExistence type="predicted"/>
<keyword evidence="2" id="KW-1133">Transmembrane helix</keyword>
<evidence type="ECO:0000313" key="5">
    <source>
        <dbReference type="EMBL" id="MBK1619139.1"/>
    </source>
</evidence>
<evidence type="ECO:0000313" key="6">
    <source>
        <dbReference type="Proteomes" id="UP001138768"/>
    </source>
</evidence>
<dbReference type="CDD" id="cd01948">
    <property type="entry name" value="EAL"/>
    <property type="match status" value="1"/>
</dbReference>
<dbReference type="Gene3D" id="3.30.70.270">
    <property type="match status" value="1"/>
</dbReference>
<accession>A0A9X1B4K7</accession>
<evidence type="ECO:0000259" key="4">
    <source>
        <dbReference type="PROSITE" id="PS50887"/>
    </source>
</evidence>
<dbReference type="PANTHER" id="PTHR33121">
    <property type="entry name" value="CYCLIC DI-GMP PHOSPHODIESTERASE PDEF"/>
    <property type="match status" value="1"/>
</dbReference>
<keyword evidence="2" id="KW-0472">Membrane</keyword>
<dbReference type="InterPro" id="IPR029150">
    <property type="entry name" value="dCache_3"/>
</dbReference>
<dbReference type="Pfam" id="PF14827">
    <property type="entry name" value="dCache_3"/>
    <property type="match status" value="1"/>
</dbReference>
<dbReference type="InterPro" id="IPR000160">
    <property type="entry name" value="GGDEF_dom"/>
</dbReference>